<dbReference type="Gene3D" id="3.40.630.30">
    <property type="match status" value="1"/>
</dbReference>
<evidence type="ECO:0008006" key="3">
    <source>
        <dbReference type="Google" id="ProtNLM"/>
    </source>
</evidence>
<reference evidence="1 2" key="1">
    <citation type="submission" date="2017-06" db="EMBL/GenBank/DDBJ databases">
        <title>Whole Genome Sequences of Colwellia marinimaniae MTCD1.</title>
        <authorList>
            <person name="Kusumoto H."/>
            <person name="Inoue M."/>
            <person name="Tanikawa K."/>
            <person name="Maeji H."/>
            <person name="Cameron J.H."/>
            <person name="Bartlett D.H."/>
        </authorList>
    </citation>
    <scope>NUCLEOTIDE SEQUENCE [LARGE SCALE GENOMIC DNA]</scope>
    <source>
        <strain evidence="1 2">MTCD1</strain>
    </source>
</reference>
<evidence type="ECO:0000313" key="2">
    <source>
        <dbReference type="Proteomes" id="UP000197068"/>
    </source>
</evidence>
<proteinExistence type="predicted"/>
<sequence>MKKLSGGFSKPEKVKTYLIGQIGKNFSIQDNSINLQGIFECIWSIIHSAIDLVGGRTVILECNDDPKIISLYEAQGFKVLIRHTAIDELTTMYIVVKS</sequence>
<dbReference type="EMBL" id="BDQM01000084">
    <property type="protein sequence ID" value="GAW98020.1"/>
    <property type="molecule type" value="Genomic_DNA"/>
</dbReference>
<organism evidence="1 2">
    <name type="scientific">Colwellia marinimaniae</name>
    <dbReference type="NCBI Taxonomy" id="1513592"/>
    <lineage>
        <taxon>Bacteria</taxon>
        <taxon>Pseudomonadati</taxon>
        <taxon>Pseudomonadota</taxon>
        <taxon>Gammaproteobacteria</taxon>
        <taxon>Alteromonadales</taxon>
        <taxon>Colwelliaceae</taxon>
        <taxon>Colwellia</taxon>
    </lineage>
</organism>
<dbReference type="Proteomes" id="UP000197068">
    <property type="component" value="Unassembled WGS sequence"/>
</dbReference>
<gene>
    <name evidence="1" type="ORF">MTCD1_03679</name>
</gene>
<comment type="caution">
    <text evidence="1">The sequence shown here is derived from an EMBL/GenBank/DDBJ whole genome shotgun (WGS) entry which is preliminary data.</text>
</comment>
<evidence type="ECO:0000313" key="1">
    <source>
        <dbReference type="EMBL" id="GAW98020.1"/>
    </source>
</evidence>
<protein>
    <recommendedName>
        <fullName evidence="3">Acetyltransferase</fullName>
    </recommendedName>
</protein>
<keyword evidence="2" id="KW-1185">Reference proteome</keyword>
<accession>A0ABQ0N089</accession>
<name>A0ABQ0N089_9GAMM</name>